<keyword evidence="3" id="KW-1185">Reference proteome</keyword>
<dbReference type="Pfam" id="PF08379">
    <property type="entry name" value="Bact_transglu_N"/>
    <property type="match status" value="1"/>
</dbReference>
<dbReference type="RefSeq" id="WP_008071240.1">
    <property type="nucleotide sequence ID" value="NZ_AQWK01000004.1"/>
</dbReference>
<dbReference type="HOGENOM" id="CLU_008973_1_2_5"/>
<dbReference type="InParanoid" id="F1ZCZ2"/>
<dbReference type="InterPro" id="IPR038765">
    <property type="entry name" value="Papain-like_cys_pep_sf"/>
</dbReference>
<feature type="domain" description="Transglutaminase-like" evidence="1">
    <location>
        <begin position="160"/>
        <end position="224"/>
    </location>
</feature>
<dbReference type="PANTHER" id="PTHR33490">
    <property type="entry name" value="BLR5614 PROTEIN-RELATED"/>
    <property type="match status" value="1"/>
</dbReference>
<evidence type="ECO:0000313" key="3">
    <source>
        <dbReference type="Proteomes" id="UP000004728"/>
    </source>
</evidence>
<protein>
    <submittedName>
        <fullName evidence="2">Transglutaminase-like protein</fullName>
    </submittedName>
</protein>
<comment type="caution">
    <text evidence="2">The sequence shown here is derived from an EMBL/GenBank/DDBJ whole genome shotgun (WGS) entry which is preliminary data.</text>
</comment>
<dbReference type="eggNOG" id="COG1305">
    <property type="taxonomic scope" value="Bacteria"/>
</dbReference>
<dbReference type="Proteomes" id="UP000004728">
    <property type="component" value="Unassembled WGS sequence"/>
</dbReference>
<proteinExistence type="predicted"/>
<dbReference type="InterPro" id="IPR013589">
    <property type="entry name" value="Bac_transglu_N"/>
</dbReference>
<dbReference type="SMART" id="SM00460">
    <property type="entry name" value="TGc"/>
    <property type="match status" value="1"/>
</dbReference>
<dbReference type="SUPFAM" id="SSF54001">
    <property type="entry name" value="Cysteine proteinases"/>
    <property type="match status" value="1"/>
</dbReference>
<dbReference type="InterPro" id="IPR002931">
    <property type="entry name" value="Transglutaminase-like"/>
</dbReference>
<dbReference type="AlphaFoldDB" id="F1ZCZ2"/>
<dbReference type="EMBL" id="AEWJ01000065">
    <property type="protein sequence ID" value="EGD57521.1"/>
    <property type="molecule type" value="Genomic_DNA"/>
</dbReference>
<organism evidence="2 3">
    <name type="scientific">Novosphingobium nitrogenifigens DSM 19370</name>
    <dbReference type="NCBI Taxonomy" id="983920"/>
    <lineage>
        <taxon>Bacteria</taxon>
        <taxon>Pseudomonadati</taxon>
        <taxon>Pseudomonadota</taxon>
        <taxon>Alphaproteobacteria</taxon>
        <taxon>Sphingomonadales</taxon>
        <taxon>Sphingomonadaceae</taxon>
        <taxon>Novosphingobium</taxon>
    </lineage>
</organism>
<accession>F1ZCZ2</accession>
<dbReference type="Pfam" id="PF01841">
    <property type="entry name" value="Transglut_core"/>
    <property type="match status" value="1"/>
</dbReference>
<dbReference type="OrthoDB" id="9804023at2"/>
<evidence type="ECO:0000259" key="1">
    <source>
        <dbReference type="SMART" id="SM00460"/>
    </source>
</evidence>
<dbReference type="STRING" id="983920.Y88_3831"/>
<dbReference type="PANTHER" id="PTHR33490:SF6">
    <property type="entry name" value="SLL1049 PROTEIN"/>
    <property type="match status" value="1"/>
</dbReference>
<reference evidence="2 3" key="1">
    <citation type="journal article" date="2012" name="J. Bacteriol.">
        <title>Draft Genome Sequence of Novosphingobium nitrogenifigens Y88T.</title>
        <authorList>
            <person name="Strabala T.J."/>
            <person name="Macdonald L."/>
            <person name="Liu V."/>
            <person name="Smit A.M."/>
        </authorList>
    </citation>
    <scope>NUCLEOTIDE SEQUENCE [LARGE SCALE GENOMIC DNA]</scope>
    <source>
        <strain evidence="2 3">DSM 19370</strain>
    </source>
</reference>
<name>F1ZCZ2_9SPHN</name>
<dbReference type="Gene3D" id="3.10.620.30">
    <property type="match status" value="1"/>
</dbReference>
<sequence length="276" mass="29601">MRLAIDHVTTYRFAQPITQGMQRLRLTPVTGKGQSVVEWAIDLVGARAEAGYDDENGNRVTLVAITPGVEEVTIRAHGVVDTTDEAGVVGRHVGYLPLWHFTRETELTKVGPKIEALIEALADRTTSDRLATLHALTALIRDAVAYETGHTDVATSAEAVLAAGHGVCQDHAHVFIASARALGIPARYVSGYLLMDDRVEQDAGHGWAEAFVEGLGWVGFDVANAVCPDARYVRVATGRDYVEAAPVKGLTFTAFGDAESDETLTVELSILQVVPA</sequence>
<evidence type="ECO:0000313" key="2">
    <source>
        <dbReference type="EMBL" id="EGD57521.1"/>
    </source>
</evidence>
<gene>
    <name evidence="2" type="ORF">Y88_3831</name>
</gene>